<evidence type="ECO:0000313" key="2">
    <source>
        <dbReference type="EMBL" id="KAF2704302.1"/>
    </source>
</evidence>
<reference evidence="2" key="1">
    <citation type="journal article" date="2020" name="Stud. Mycol.">
        <title>101 Dothideomycetes genomes: a test case for predicting lifestyles and emergence of pathogens.</title>
        <authorList>
            <person name="Haridas S."/>
            <person name="Albert R."/>
            <person name="Binder M."/>
            <person name="Bloem J."/>
            <person name="Labutti K."/>
            <person name="Salamov A."/>
            <person name="Andreopoulos B."/>
            <person name="Baker S."/>
            <person name="Barry K."/>
            <person name="Bills G."/>
            <person name="Bluhm B."/>
            <person name="Cannon C."/>
            <person name="Castanera R."/>
            <person name="Culley D."/>
            <person name="Daum C."/>
            <person name="Ezra D."/>
            <person name="Gonzalez J."/>
            <person name="Henrissat B."/>
            <person name="Kuo A."/>
            <person name="Liang C."/>
            <person name="Lipzen A."/>
            <person name="Lutzoni F."/>
            <person name="Magnuson J."/>
            <person name="Mondo S."/>
            <person name="Nolan M."/>
            <person name="Ohm R."/>
            <person name="Pangilinan J."/>
            <person name="Park H.-J."/>
            <person name="Ramirez L."/>
            <person name="Alfaro M."/>
            <person name="Sun H."/>
            <person name="Tritt A."/>
            <person name="Yoshinaga Y."/>
            <person name="Zwiers L.-H."/>
            <person name="Turgeon B."/>
            <person name="Goodwin S."/>
            <person name="Spatafora J."/>
            <person name="Crous P."/>
            <person name="Grigoriev I."/>
        </authorList>
    </citation>
    <scope>NUCLEOTIDE SEQUENCE</scope>
    <source>
        <strain evidence="2">CBS 279.74</strain>
    </source>
</reference>
<proteinExistence type="predicted"/>
<dbReference type="AlphaFoldDB" id="A0A6G1JVK2"/>
<name>A0A6G1JVK2_9PLEO</name>
<dbReference type="EMBL" id="MU005783">
    <property type="protein sequence ID" value="KAF2704302.1"/>
    <property type="molecule type" value="Genomic_DNA"/>
</dbReference>
<evidence type="ECO:0000256" key="1">
    <source>
        <dbReference type="SAM" id="MobiDB-lite"/>
    </source>
</evidence>
<organism evidence="2 3">
    <name type="scientific">Pleomassaria siparia CBS 279.74</name>
    <dbReference type="NCBI Taxonomy" id="1314801"/>
    <lineage>
        <taxon>Eukaryota</taxon>
        <taxon>Fungi</taxon>
        <taxon>Dikarya</taxon>
        <taxon>Ascomycota</taxon>
        <taxon>Pezizomycotina</taxon>
        <taxon>Dothideomycetes</taxon>
        <taxon>Pleosporomycetidae</taxon>
        <taxon>Pleosporales</taxon>
        <taxon>Pleomassariaceae</taxon>
        <taxon>Pleomassaria</taxon>
    </lineage>
</organism>
<evidence type="ECO:0000313" key="3">
    <source>
        <dbReference type="Proteomes" id="UP000799428"/>
    </source>
</evidence>
<keyword evidence="3" id="KW-1185">Reference proteome</keyword>
<protein>
    <submittedName>
        <fullName evidence="2">Uncharacterized protein</fullName>
    </submittedName>
</protein>
<gene>
    <name evidence="2" type="ORF">K504DRAFT_507310</name>
</gene>
<feature type="compositionally biased region" description="Basic and acidic residues" evidence="1">
    <location>
        <begin position="10"/>
        <end position="20"/>
    </location>
</feature>
<feature type="region of interest" description="Disordered" evidence="1">
    <location>
        <begin position="1"/>
        <end position="36"/>
    </location>
</feature>
<dbReference type="Proteomes" id="UP000799428">
    <property type="component" value="Unassembled WGS sequence"/>
</dbReference>
<sequence>MRCRYKSSKGRNDDPTHPVPEESIETNPSNIPIKRREPPTMRSTIAILALVASIMAAPVRPSMDMVASNPTEIHRRVVGRMATTVNRRIPPAVDIEVHNPVDIVTRRGVPKVETKVGNPTDVVTRDMSTLAMVAENPEDMIR</sequence>
<accession>A0A6G1JVK2</accession>